<dbReference type="OrthoDB" id="9097830at2"/>
<sequence length="116" mass="13484">MNDIFAFSQDFEPFPEDLPRKEWQTKSLDCAMADYWVASDGRVARRQFLNDDYFASDTASFTAYLFHFRKGVRFDLKVVVAHGRILELRREREPEAGEAVAEWTIPVPGPDAERHD</sequence>
<evidence type="ECO:0000313" key="1">
    <source>
        <dbReference type="EMBL" id="QBR04426.1"/>
    </source>
</evidence>
<dbReference type="RefSeq" id="WP_134760800.1">
    <property type="nucleotide sequence ID" value="NZ_CP038152.1"/>
</dbReference>
<dbReference type="AlphaFoldDB" id="A0A4P7D6P0"/>
<proteinExistence type="predicted"/>
<geneLocation type="plasmid" evidence="1 2">
    <name>unnamed1</name>
</geneLocation>
<evidence type="ECO:0000313" key="2">
    <source>
        <dbReference type="Proteomes" id="UP000295727"/>
    </source>
</evidence>
<keyword evidence="1" id="KW-0614">Plasmid</keyword>
<protein>
    <submittedName>
        <fullName evidence="1">Uncharacterized protein</fullName>
    </submittedName>
</protein>
<gene>
    <name evidence="1" type="ORF">E1956_45950</name>
</gene>
<dbReference type="Proteomes" id="UP000295727">
    <property type="component" value="Plasmid unnamed1"/>
</dbReference>
<keyword evidence="2" id="KW-1185">Reference proteome</keyword>
<dbReference type="KEGG" id="ppai:E1956_45950"/>
<accession>A0A4P7D6P0</accession>
<dbReference type="EMBL" id="CP038152">
    <property type="protein sequence ID" value="QBR04426.1"/>
    <property type="molecule type" value="Genomic_DNA"/>
</dbReference>
<name>A0A4P7D6P0_9BURK</name>
<reference evidence="1 2" key="1">
    <citation type="submission" date="2019-03" db="EMBL/GenBank/DDBJ databases">
        <title>Paraburkholderia sp. 7MH5, isolated from subtropical forest soil.</title>
        <authorList>
            <person name="Gao Z.-H."/>
            <person name="Qiu L.-H."/>
        </authorList>
    </citation>
    <scope>NUCLEOTIDE SEQUENCE [LARGE SCALE GENOMIC DNA]</scope>
    <source>
        <strain evidence="1 2">7MH5</strain>
        <plasmid evidence="1 2">unnamed1</plasmid>
    </source>
</reference>
<organism evidence="1 2">
    <name type="scientific">Paraburkholderia pallida</name>
    <dbReference type="NCBI Taxonomy" id="2547399"/>
    <lineage>
        <taxon>Bacteria</taxon>
        <taxon>Pseudomonadati</taxon>
        <taxon>Pseudomonadota</taxon>
        <taxon>Betaproteobacteria</taxon>
        <taxon>Burkholderiales</taxon>
        <taxon>Burkholderiaceae</taxon>
        <taxon>Paraburkholderia</taxon>
    </lineage>
</organism>
<dbReference type="GeneID" id="39649742"/>